<dbReference type="Pfam" id="PF21314">
    <property type="entry name" value="TM_ErbB1"/>
    <property type="match status" value="1"/>
</dbReference>
<sequence length="311" mass="32399">MRLKVAILVSVVALVAAQSSDVATCTPAYGWSINARGQTPCLVAAYAEQACESSFVEVNQLPANTHYIGPSKANANLCRCSTVTYSLVSACAGCQDRQYISWTEWATNCTKVEVAQYLQTVSAAVVVPPWAYLDVTLSNNAFSPTLASANATAASTPSPSPAPTTTSASIATIPSNPVALPSVASSSSPKKGSNAGAIAGGVVGGLAVIVIAVFLVLFCLRRKKQPEAMYPPNTASSFSATSHVQPLQHQLTGSSGRPTSPGSPLFITPFPYHQQDRSDAETTYHGSPSFDSPSITPAVQIVRRYNGAAEV</sequence>
<evidence type="ECO:0000256" key="5">
    <source>
        <dbReference type="ARBA" id="ARBA00022840"/>
    </source>
</evidence>
<feature type="region of interest" description="Disordered" evidence="8">
    <location>
        <begin position="231"/>
        <end position="271"/>
    </location>
</feature>
<dbReference type="InterPro" id="IPR051694">
    <property type="entry name" value="Immunoregulatory_rcpt-like"/>
</dbReference>
<dbReference type="PANTHER" id="PTHR15549">
    <property type="entry name" value="PAIRED IMMUNOGLOBULIN-LIKE TYPE 2 RECEPTOR"/>
    <property type="match status" value="1"/>
</dbReference>
<evidence type="ECO:0000256" key="2">
    <source>
        <dbReference type="ARBA" id="ARBA00022553"/>
    </source>
</evidence>
<keyword evidence="3 9" id="KW-0812">Transmembrane</keyword>
<dbReference type="GO" id="GO:0005524">
    <property type="term" value="F:ATP binding"/>
    <property type="evidence" value="ECO:0007669"/>
    <property type="project" value="UniProtKB-KW"/>
</dbReference>
<feature type="compositionally biased region" description="Polar residues" evidence="8">
    <location>
        <begin position="233"/>
        <end position="251"/>
    </location>
</feature>
<keyword evidence="6 9" id="KW-1133">Transmembrane helix</keyword>
<evidence type="ECO:0000259" key="11">
    <source>
        <dbReference type="Pfam" id="PF21314"/>
    </source>
</evidence>
<gene>
    <name evidence="12" type="ORF">MIND_01016500</name>
</gene>
<feature type="signal peptide" evidence="10">
    <location>
        <begin position="1"/>
        <end position="17"/>
    </location>
</feature>
<evidence type="ECO:0000313" key="13">
    <source>
        <dbReference type="Proteomes" id="UP000636479"/>
    </source>
</evidence>
<dbReference type="InterPro" id="IPR049328">
    <property type="entry name" value="TM_ErbB1"/>
</dbReference>
<keyword evidence="4" id="KW-0547">Nucleotide-binding</keyword>
<comment type="subcellular location">
    <subcellularLocation>
        <location evidence="1">Membrane</location>
        <topology evidence="1">Single-pass membrane protein</topology>
    </subcellularLocation>
</comment>
<feature type="domain" description="Epidermal growth factor receptor-like transmembrane-juxtamembrane segment" evidence="11">
    <location>
        <begin position="198"/>
        <end position="225"/>
    </location>
</feature>
<evidence type="ECO:0000256" key="9">
    <source>
        <dbReference type="SAM" id="Phobius"/>
    </source>
</evidence>
<evidence type="ECO:0000256" key="10">
    <source>
        <dbReference type="SAM" id="SignalP"/>
    </source>
</evidence>
<dbReference type="GO" id="GO:0016020">
    <property type="term" value="C:membrane"/>
    <property type="evidence" value="ECO:0007669"/>
    <property type="project" value="UniProtKB-SubCell"/>
</dbReference>
<dbReference type="AlphaFoldDB" id="A0A8H6S9G6"/>
<evidence type="ECO:0000256" key="7">
    <source>
        <dbReference type="ARBA" id="ARBA00023136"/>
    </source>
</evidence>
<evidence type="ECO:0000313" key="12">
    <source>
        <dbReference type="EMBL" id="KAF7294788.1"/>
    </source>
</evidence>
<feature type="compositionally biased region" description="Low complexity" evidence="8">
    <location>
        <begin position="252"/>
        <end position="264"/>
    </location>
</feature>
<keyword evidence="7 9" id="KW-0472">Membrane</keyword>
<keyword evidence="13" id="KW-1185">Reference proteome</keyword>
<keyword evidence="10" id="KW-0732">Signal</keyword>
<evidence type="ECO:0000256" key="3">
    <source>
        <dbReference type="ARBA" id="ARBA00022692"/>
    </source>
</evidence>
<dbReference type="GeneID" id="59349273"/>
<dbReference type="OrthoDB" id="2576311at2759"/>
<feature type="chain" id="PRO_5034455744" description="Epidermal growth factor receptor-like transmembrane-juxtamembrane segment domain-containing protein" evidence="10">
    <location>
        <begin position="18"/>
        <end position="311"/>
    </location>
</feature>
<evidence type="ECO:0000256" key="1">
    <source>
        <dbReference type="ARBA" id="ARBA00004167"/>
    </source>
</evidence>
<proteinExistence type="predicted"/>
<comment type="caution">
    <text evidence="12">The sequence shown here is derived from an EMBL/GenBank/DDBJ whole genome shotgun (WGS) entry which is preliminary data.</text>
</comment>
<organism evidence="12 13">
    <name type="scientific">Mycena indigotica</name>
    <dbReference type="NCBI Taxonomy" id="2126181"/>
    <lineage>
        <taxon>Eukaryota</taxon>
        <taxon>Fungi</taxon>
        <taxon>Dikarya</taxon>
        <taxon>Basidiomycota</taxon>
        <taxon>Agaricomycotina</taxon>
        <taxon>Agaricomycetes</taxon>
        <taxon>Agaricomycetidae</taxon>
        <taxon>Agaricales</taxon>
        <taxon>Marasmiineae</taxon>
        <taxon>Mycenaceae</taxon>
        <taxon>Mycena</taxon>
    </lineage>
</organism>
<evidence type="ECO:0000256" key="6">
    <source>
        <dbReference type="ARBA" id="ARBA00022989"/>
    </source>
</evidence>
<evidence type="ECO:0000256" key="4">
    <source>
        <dbReference type="ARBA" id="ARBA00022741"/>
    </source>
</evidence>
<dbReference type="EMBL" id="JACAZF010000009">
    <property type="protein sequence ID" value="KAF7294788.1"/>
    <property type="molecule type" value="Genomic_DNA"/>
</dbReference>
<dbReference type="RefSeq" id="XP_037216151.1">
    <property type="nucleotide sequence ID" value="XM_037366757.1"/>
</dbReference>
<dbReference type="Proteomes" id="UP000636479">
    <property type="component" value="Unassembled WGS sequence"/>
</dbReference>
<name>A0A8H6S9G6_9AGAR</name>
<protein>
    <recommendedName>
        <fullName evidence="11">Epidermal growth factor receptor-like transmembrane-juxtamembrane segment domain-containing protein</fullName>
    </recommendedName>
</protein>
<keyword evidence="5" id="KW-0067">ATP-binding</keyword>
<dbReference type="GO" id="GO:0071944">
    <property type="term" value="C:cell periphery"/>
    <property type="evidence" value="ECO:0007669"/>
    <property type="project" value="UniProtKB-ARBA"/>
</dbReference>
<reference evidence="12" key="1">
    <citation type="submission" date="2020-05" db="EMBL/GenBank/DDBJ databases">
        <title>Mycena genomes resolve the evolution of fungal bioluminescence.</title>
        <authorList>
            <person name="Tsai I.J."/>
        </authorList>
    </citation>
    <scope>NUCLEOTIDE SEQUENCE</scope>
    <source>
        <strain evidence="12">171206Taipei</strain>
    </source>
</reference>
<evidence type="ECO:0000256" key="8">
    <source>
        <dbReference type="SAM" id="MobiDB-lite"/>
    </source>
</evidence>
<feature type="transmembrane region" description="Helical" evidence="9">
    <location>
        <begin position="195"/>
        <end position="220"/>
    </location>
</feature>
<accession>A0A8H6S9G6</accession>
<keyword evidence="2" id="KW-0597">Phosphoprotein</keyword>